<evidence type="ECO:0000256" key="4">
    <source>
        <dbReference type="SAM" id="MobiDB-lite"/>
    </source>
</evidence>
<dbReference type="PROSITE" id="PS50926">
    <property type="entry name" value="TRAM"/>
    <property type="match status" value="1"/>
</dbReference>
<evidence type="ECO:0000256" key="3">
    <source>
        <dbReference type="ARBA" id="ARBA00022691"/>
    </source>
</evidence>
<name>A0A8H2XWM4_9AGAM</name>
<evidence type="ECO:0000313" key="7">
    <source>
        <dbReference type="Proteomes" id="UP000663846"/>
    </source>
</evidence>
<gene>
    <name evidence="6" type="ORF">RDB_LOCUS124110</name>
</gene>
<dbReference type="InterPro" id="IPR002792">
    <property type="entry name" value="TRAM_dom"/>
</dbReference>
<dbReference type="SUPFAM" id="SSF50249">
    <property type="entry name" value="Nucleic acid-binding proteins"/>
    <property type="match status" value="1"/>
</dbReference>
<feature type="domain" description="TRAM" evidence="5">
    <location>
        <begin position="129"/>
        <end position="191"/>
    </location>
</feature>
<dbReference type="EMBL" id="CAJMWS010000366">
    <property type="protein sequence ID" value="CAE6438212.1"/>
    <property type="molecule type" value="Genomic_DNA"/>
</dbReference>
<feature type="region of interest" description="Disordered" evidence="4">
    <location>
        <begin position="58"/>
        <end position="92"/>
    </location>
</feature>
<feature type="compositionally biased region" description="Basic and acidic residues" evidence="4">
    <location>
        <begin position="58"/>
        <end position="80"/>
    </location>
</feature>
<dbReference type="InterPro" id="IPR010280">
    <property type="entry name" value="U5_MeTrfase_fam"/>
</dbReference>
<accession>A0A8H2XWM4</accession>
<dbReference type="Proteomes" id="UP000663846">
    <property type="component" value="Unassembled WGS sequence"/>
</dbReference>
<dbReference type="GO" id="GO:0008173">
    <property type="term" value="F:RNA methyltransferase activity"/>
    <property type="evidence" value="ECO:0007669"/>
    <property type="project" value="InterPro"/>
</dbReference>
<dbReference type="Gene3D" id="2.40.50.140">
    <property type="entry name" value="Nucleic acid-binding proteins"/>
    <property type="match status" value="1"/>
</dbReference>
<dbReference type="PANTHER" id="PTHR11061:SF30">
    <property type="entry name" value="TRNA (URACIL(54)-C(5))-METHYLTRANSFERASE"/>
    <property type="match status" value="1"/>
</dbReference>
<keyword evidence="1" id="KW-0489">Methyltransferase</keyword>
<proteinExistence type="predicted"/>
<evidence type="ECO:0000256" key="2">
    <source>
        <dbReference type="ARBA" id="ARBA00022679"/>
    </source>
</evidence>
<dbReference type="InterPro" id="IPR012340">
    <property type="entry name" value="NA-bd_OB-fold"/>
</dbReference>
<sequence>MLLAKFVCGIRPPRLQPLALLKPGYSNPGFGMSSVRELSSPIASPPPTKRAKLDVHVTEESTDVRHIVEAPTETQRDEHKAKKPKKSRVKRQNIEPYSHEDVLWHDVKTILGSEVVEAATAQNKDWESPLPFGTELELTASELTSTGDSISIHSSPAGPWAVVVPFVLPGEKIRTKIYRSSRLHSFGDLLEVVEANNTMRDSSLIRCKYFGKCAGCQHQMIPYATQLLLKEDIVRKAFENFSGK</sequence>
<dbReference type="Gene3D" id="3.40.50.150">
    <property type="entry name" value="Vaccinia Virus protein VP39"/>
    <property type="match status" value="1"/>
</dbReference>
<dbReference type="GO" id="GO:0032259">
    <property type="term" value="P:methylation"/>
    <property type="evidence" value="ECO:0007669"/>
    <property type="project" value="UniProtKB-KW"/>
</dbReference>
<organism evidence="6 7">
    <name type="scientific">Rhizoctonia solani</name>
    <dbReference type="NCBI Taxonomy" id="456999"/>
    <lineage>
        <taxon>Eukaryota</taxon>
        <taxon>Fungi</taxon>
        <taxon>Dikarya</taxon>
        <taxon>Basidiomycota</taxon>
        <taxon>Agaricomycotina</taxon>
        <taxon>Agaricomycetes</taxon>
        <taxon>Cantharellales</taxon>
        <taxon>Ceratobasidiaceae</taxon>
        <taxon>Rhizoctonia</taxon>
    </lineage>
</organism>
<evidence type="ECO:0000259" key="5">
    <source>
        <dbReference type="PROSITE" id="PS50926"/>
    </source>
</evidence>
<dbReference type="GO" id="GO:0006396">
    <property type="term" value="P:RNA processing"/>
    <property type="evidence" value="ECO:0007669"/>
    <property type="project" value="InterPro"/>
</dbReference>
<dbReference type="AlphaFoldDB" id="A0A8H2XWM4"/>
<feature type="compositionally biased region" description="Basic residues" evidence="4">
    <location>
        <begin position="81"/>
        <end position="91"/>
    </location>
</feature>
<evidence type="ECO:0000313" key="6">
    <source>
        <dbReference type="EMBL" id="CAE6438212.1"/>
    </source>
</evidence>
<dbReference type="FunFam" id="2.40.50.140:FF:000201">
    <property type="entry name" value="TRM2p tRNA methyltransferase"/>
    <property type="match status" value="1"/>
</dbReference>
<comment type="caution">
    <text evidence="6">The sequence shown here is derived from an EMBL/GenBank/DDBJ whole genome shotgun (WGS) entry which is preliminary data.</text>
</comment>
<keyword evidence="3" id="KW-0949">S-adenosyl-L-methionine</keyword>
<evidence type="ECO:0000256" key="1">
    <source>
        <dbReference type="ARBA" id="ARBA00022603"/>
    </source>
</evidence>
<keyword evidence="2" id="KW-0808">Transferase</keyword>
<dbReference type="InterPro" id="IPR029063">
    <property type="entry name" value="SAM-dependent_MTases_sf"/>
</dbReference>
<protein>
    <recommendedName>
        <fullName evidence="5">TRAM domain-containing protein</fullName>
    </recommendedName>
</protein>
<dbReference type="SUPFAM" id="SSF53335">
    <property type="entry name" value="S-adenosyl-L-methionine-dependent methyltransferases"/>
    <property type="match status" value="1"/>
</dbReference>
<dbReference type="PANTHER" id="PTHR11061">
    <property type="entry name" value="RNA M5U METHYLTRANSFERASE"/>
    <property type="match status" value="1"/>
</dbReference>
<reference evidence="6" key="1">
    <citation type="submission" date="2021-01" db="EMBL/GenBank/DDBJ databases">
        <authorList>
            <person name="Kaushik A."/>
        </authorList>
    </citation>
    <scope>NUCLEOTIDE SEQUENCE</scope>
    <source>
        <strain evidence="6">AG1-1C</strain>
    </source>
</reference>